<feature type="transmembrane region" description="Helical" evidence="1">
    <location>
        <begin position="12"/>
        <end position="36"/>
    </location>
</feature>
<evidence type="ECO:0008006" key="4">
    <source>
        <dbReference type="Google" id="ProtNLM"/>
    </source>
</evidence>
<keyword evidence="1" id="KW-0472">Membrane</keyword>
<reference evidence="2 3" key="1">
    <citation type="submission" date="2019-02" db="EMBL/GenBank/DDBJ databases">
        <title>Genomic Encyclopedia of Type Strains, Phase IV (KMG-IV): sequencing the most valuable type-strain genomes for metagenomic binning, comparative biology and taxonomic classification.</title>
        <authorList>
            <person name="Goeker M."/>
        </authorList>
    </citation>
    <scope>NUCLEOTIDE SEQUENCE [LARGE SCALE GENOMIC DNA]</scope>
    <source>
        <strain evidence="2 3">DSM 29486</strain>
    </source>
</reference>
<accession>A0A4V2F861</accession>
<keyword evidence="1" id="KW-0812">Transmembrane</keyword>
<dbReference type="EMBL" id="SGXF01000001">
    <property type="protein sequence ID" value="RZT02297.1"/>
    <property type="molecule type" value="Genomic_DNA"/>
</dbReference>
<keyword evidence="3" id="KW-1185">Reference proteome</keyword>
<dbReference type="AlphaFoldDB" id="A0A4V2F861"/>
<proteinExistence type="predicted"/>
<keyword evidence="1" id="KW-1133">Transmembrane helix</keyword>
<dbReference type="Proteomes" id="UP000292927">
    <property type="component" value="Unassembled WGS sequence"/>
</dbReference>
<comment type="caution">
    <text evidence="2">The sequence shown here is derived from an EMBL/GenBank/DDBJ whole genome shotgun (WGS) entry which is preliminary data.</text>
</comment>
<evidence type="ECO:0000313" key="2">
    <source>
        <dbReference type="EMBL" id="RZT02297.1"/>
    </source>
</evidence>
<dbReference type="RefSeq" id="WP_165388779.1">
    <property type="nucleotide sequence ID" value="NZ_SGXF01000001.1"/>
</dbReference>
<evidence type="ECO:0000256" key="1">
    <source>
        <dbReference type="SAM" id="Phobius"/>
    </source>
</evidence>
<sequence length="105" mass="11892">MRGKKKRLNRGSSLVSVIVAFAILMIAVSMFTTAMYTAATLTNEAEQLRARTDNAMEQYYLSSPEETPLLADGKIYFSDPMGNGFYVEGNVYRSKIDDFIIYHFK</sequence>
<gene>
    <name evidence="2" type="ORF">EV209_0408</name>
</gene>
<name>A0A4V2F861_9FIRM</name>
<evidence type="ECO:0000313" key="3">
    <source>
        <dbReference type="Proteomes" id="UP000292927"/>
    </source>
</evidence>
<organism evidence="2 3">
    <name type="scientific">Cuneatibacter caecimuris</name>
    <dbReference type="NCBI Taxonomy" id="1796618"/>
    <lineage>
        <taxon>Bacteria</taxon>
        <taxon>Bacillati</taxon>
        <taxon>Bacillota</taxon>
        <taxon>Clostridia</taxon>
        <taxon>Lachnospirales</taxon>
        <taxon>Lachnospiraceae</taxon>
        <taxon>Cuneatibacter</taxon>
    </lineage>
</organism>
<protein>
    <recommendedName>
        <fullName evidence="4">Type II secretory pathway pseudopilin PulG</fullName>
    </recommendedName>
</protein>